<gene>
    <name evidence="1" type="ORF">PanWU01x14_256880</name>
</gene>
<proteinExistence type="predicted"/>
<comment type="caution">
    <text evidence="1">The sequence shown here is derived from an EMBL/GenBank/DDBJ whole genome shotgun (WGS) entry which is preliminary data.</text>
</comment>
<feature type="non-terminal residue" evidence="1">
    <location>
        <position position="159"/>
    </location>
</feature>
<sequence length="159" mass="16851">MSPKPLTQLCHHFLLPVGKHTFKAFLVSSSFRHSGRNDLIRLCFSPCIRDQDGAGISLDGWPSVSCWTSASKSSLHSLLASLASSPSRQPLSLRTSATSSFKPMTASWAISTFQLASANAESIWSSICSSPGCTPRGLPSASGGFLSALGRVLLVVIVE</sequence>
<dbReference type="Proteomes" id="UP000237105">
    <property type="component" value="Unassembled WGS sequence"/>
</dbReference>
<evidence type="ECO:0000313" key="1">
    <source>
        <dbReference type="EMBL" id="PON45696.1"/>
    </source>
</evidence>
<evidence type="ECO:0000313" key="2">
    <source>
        <dbReference type="Proteomes" id="UP000237105"/>
    </source>
</evidence>
<name>A0A2P5BAA2_PARAD</name>
<protein>
    <submittedName>
        <fullName evidence="1">Uncharacterized protein</fullName>
    </submittedName>
</protein>
<dbReference type="AlphaFoldDB" id="A0A2P5BAA2"/>
<keyword evidence="2" id="KW-1185">Reference proteome</keyword>
<organism evidence="1 2">
    <name type="scientific">Parasponia andersonii</name>
    <name type="common">Sponia andersonii</name>
    <dbReference type="NCBI Taxonomy" id="3476"/>
    <lineage>
        <taxon>Eukaryota</taxon>
        <taxon>Viridiplantae</taxon>
        <taxon>Streptophyta</taxon>
        <taxon>Embryophyta</taxon>
        <taxon>Tracheophyta</taxon>
        <taxon>Spermatophyta</taxon>
        <taxon>Magnoliopsida</taxon>
        <taxon>eudicotyledons</taxon>
        <taxon>Gunneridae</taxon>
        <taxon>Pentapetalae</taxon>
        <taxon>rosids</taxon>
        <taxon>fabids</taxon>
        <taxon>Rosales</taxon>
        <taxon>Cannabaceae</taxon>
        <taxon>Parasponia</taxon>
    </lineage>
</organism>
<dbReference type="EMBL" id="JXTB01000325">
    <property type="protein sequence ID" value="PON45696.1"/>
    <property type="molecule type" value="Genomic_DNA"/>
</dbReference>
<accession>A0A2P5BAA2</accession>
<reference evidence="2" key="1">
    <citation type="submission" date="2016-06" db="EMBL/GenBank/DDBJ databases">
        <title>Parallel loss of symbiosis genes in relatives of nitrogen-fixing non-legume Parasponia.</title>
        <authorList>
            <person name="Van Velzen R."/>
            <person name="Holmer R."/>
            <person name="Bu F."/>
            <person name="Rutten L."/>
            <person name="Van Zeijl A."/>
            <person name="Liu W."/>
            <person name="Santuari L."/>
            <person name="Cao Q."/>
            <person name="Sharma T."/>
            <person name="Shen D."/>
            <person name="Roswanjaya Y."/>
            <person name="Wardhani T."/>
            <person name="Kalhor M.S."/>
            <person name="Jansen J."/>
            <person name="Van den Hoogen J."/>
            <person name="Gungor B."/>
            <person name="Hartog M."/>
            <person name="Hontelez J."/>
            <person name="Verver J."/>
            <person name="Yang W.-C."/>
            <person name="Schijlen E."/>
            <person name="Repin R."/>
            <person name="Schilthuizen M."/>
            <person name="Schranz E."/>
            <person name="Heidstra R."/>
            <person name="Miyata K."/>
            <person name="Fedorova E."/>
            <person name="Kohlen W."/>
            <person name="Bisseling T."/>
            <person name="Smit S."/>
            <person name="Geurts R."/>
        </authorList>
    </citation>
    <scope>NUCLEOTIDE SEQUENCE [LARGE SCALE GENOMIC DNA]</scope>
    <source>
        <strain evidence="2">cv. WU1-14</strain>
    </source>
</reference>